<dbReference type="GO" id="GO:0005739">
    <property type="term" value="C:mitochondrion"/>
    <property type="evidence" value="ECO:0007669"/>
    <property type="project" value="TreeGrafter"/>
</dbReference>
<accession>A0A8D8TUU6</accession>
<evidence type="ECO:0000259" key="2">
    <source>
        <dbReference type="SMART" id="SM00829"/>
    </source>
</evidence>
<dbReference type="EMBL" id="HBUF01317869">
    <property type="protein sequence ID" value="CAG6694374.1"/>
    <property type="molecule type" value="Transcribed_RNA"/>
</dbReference>
<dbReference type="SUPFAM" id="SSF51735">
    <property type="entry name" value="NAD(P)-binding Rossmann-fold domains"/>
    <property type="match status" value="1"/>
</dbReference>
<reference evidence="3" key="1">
    <citation type="submission" date="2021-05" db="EMBL/GenBank/DDBJ databases">
        <authorList>
            <person name="Alioto T."/>
            <person name="Alioto T."/>
            <person name="Gomez Garrido J."/>
        </authorList>
    </citation>
    <scope>NUCLEOTIDE SEQUENCE</scope>
</reference>
<evidence type="ECO:0000256" key="1">
    <source>
        <dbReference type="SAM" id="Phobius"/>
    </source>
</evidence>
<evidence type="ECO:0000313" key="3">
    <source>
        <dbReference type="EMBL" id="CAG6694374.1"/>
    </source>
</evidence>
<keyword evidence="1" id="KW-0812">Transmembrane</keyword>
<dbReference type="AlphaFoldDB" id="A0A8D8TUU6"/>
<dbReference type="EMBL" id="HBUF01358164">
    <property type="protein sequence ID" value="CAG6719000.1"/>
    <property type="molecule type" value="Transcribed_RNA"/>
</dbReference>
<name>A0A8D8TUU6_9HEMI</name>
<dbReference type="Gene3D" id="3.40.50.720">
    <property type="entry name" value="NAD(P)-binding Rossmann-like Domain"/>
    <property type="match status" value="1"/>
</dbReference>
<dbReference type="EMBL" id="HBUF01358165">
    <property type="protein sequence ID" value="CAG6719003.1"/>
    <property type="molecule type" value="Transcribed_RNA"/>
</dbReference>
<feature type="transmembrane region" description="Helical" evidence="1">
    <location>
        <begin position="391"/>
        <end position="410"/>
    </location>
</feature>
<keyword evidence="1" id="KW-1133">Transmembrane helix</keyword>
<organism evidence="3">
    <name type="scientific">Cacopsylla melanoneura</name>
    <dbReference type="NCBI Taxonomy" id="428564"/>
    <lineage>
        <taxon>Eukaryota</taxon>
        <taxon>Metazoa</taxon>
        <taxon>Ecdysozoa</taxon>
        <taxon>Arthropoda</taxon>
        <taxon>Hexapoda</taxon>
        <taxon>Insecta</taxon>
        <taxon>Pterygota</taxon>
        <taxon>Neoptera</taxon>
        <taxon>Paraneoptera</taxon>
        <taxon>Hemiptera</taxon>
        <taxon>Sternorrhyncha</taxon>
        <taxon>Psylloidea</taxon>
        <taxon>Psyllidae</taxon>
        <taxon>Psyllinae</taxon>
        <taxon>Cacopsylla</taxon>
    </lineage>
</organism>
<feature type="domain" description="Enoyl reductase (ER)" evidence="2">
    <location>
        <begin position="136"/>
        <end position="468"/>
    </location>
</feature>
<dbReference type="Gene3D" id="3.90.180.10">
    <property type="entry name" value="Medium-chain alcohol dehydrogenases, catalytic domain"/>
    <property type="match status" value="1"/>
</dbReference>
<dbReference type="SMART" id="SM00829">
    <property type="entry name" value="PKS_ER"/>
    <property type="match status" value="1"/>
</dbReference>
<dbReference type="InterPro" id="IPR013154">
    <property type="entry name" value="ADH-like_N"/>
</dbReference>
<dbReference type="InterPro" id="IPR036291">
    <property type="entry name" value="NAD(P)-bd_dom_sf"/>
</dbReference>
<protein>
    <submittedName>
        <fullName evidence="3">Reticulon-4-interacting protein 1 homolog, mitochondrial</fullName>
    </submittedName>
</protein>
<dbReference type="EMBL" id="HBUF01668281">
    <property type="protein sequence ID" value="CAG6790112.1"/>
    <property type="molecule type" value="Transcribed_RNA"/>
</dbReference>
<dbReference type="Pfam" id="PF13602">
    <property type="entry name" value="ADH_zinc_N_2"/>
    <property type="match status" value="1"/>
</dbReference>
<dbReference type="SUPFAM" id="SSF50129">
    <property type="entry name" value="GroES-like"/>
    <property type="match status" value="1"/>
</dbReference>
<dbReference type="InterPro" id="IPR020843">
    <property type="entry name" value="ER"/>
</dbReference>
<dbReference type="InterPro" id="IPR050700">
    <property type="entry name" value="YIM1/Zinc_Alcohol_DH_Fams"/>
</dbReference>
<dbReference type="EMBL" id="HBUF01668280">
    <property type="protein sequence ID" value="CAG6790111.1"/>
    <property type="molecule type" value="Transcribed_RNA"/>
</dbReference>
<dbReference type="PANTHER" id="PTHR11695:SF645">
    <property type="entry name" value="RETICULON-4-INTERACTING PROTEIN 1, MITOCHONDRIAL-LIKE PROTEIN"/>
    <property type="match status" value="1"/>
</dbReference>
<dbReference type="InterPro" id="IPR011032">
    <property type="entry name" value="GroES-like_sf"/>
</dbReference>
<dbReference type="EMBL" id="HBUF01317870">
    <property type="protein sequence ID" value="CAG6694375.1"/>
    <property type="molecule type" value="Transcribed_RNA"/>
</dbReference>
<dbReference type="GO" id="GO:0016491">
    <property type="term" value="F:oxidoreductase activity"/>
    <property type="evidence" value="ECO:0007669"/>
    <property type="project" value="InterPro"/>
</dbReference>
<sequence length="472" mass="51873">MDEVSFHLSQCLDSLQIIFSNLVHSGKLVLQNVREHTHVLLVQLQNCLPASYIQTFNTFLQSLLHGIYQLKQNINASFYFYRGPFVLADTFNRTNAISATLGLVFGTGIGLVIGLCMQYPCAPVSSMKAIGCMNLSGIEDITLDDTLVPCILYSDQILVKVYAGSIDAVDIRIASGYASTLRRLLTKHNHNAKTHVPVVLGRDCAGVVVEVGSAVSKFDIGDEVWSAVPSYCQGALAEFVVLKEDLVSKKPKTLSFEESVSLAYSGSLAWDVVFHKANLNTSNAESKKILIHCGSTGVGCILIQLCRLLDTHITVTCLSRAVQVMLGFGASYCIPLETPDLEEQLIKQRSRYDIVFNCRAGPDAHELCLQLCSKQGKVVTAVPPRLASDSMGFLLGMFYSVYVNVFYVLLGRTSWDHVHFSYSILDQISNLVDSGHIKPVVGNIFKPQDHQKAFHIVDSNQAIGKTVINFAR</sequence>
<proteinExistence type="predicted"/>
<dbReference type="Pfam" id="PF08240">
    <property type="entry name" value="ADH_N"/>
    <property type="match status" value="1"/>
</dbReference>
<dbReference type="PANTHER" id="PTHR11695">
    <property type="entry name" value="ALCOHOL DEHYDROGENASE RELATED"/>
    <property type="match status" value="1"/>
</dbReference>
<dbReference type="EMBL" id="HBUF01140156">
    <property type="protein sequence ID" value="CAG6646111.1"/>
    <property type="molecule type" value="Transcribed_RNA"/>
</dbReference>
<keyword evidence="1" id="KW-0472">Membrane</keyword>